<dbReference type="Pfam" id="PF08478">
    <property type="entry name" value="POTRA_1"/>
    <property type="match status" value="1"/>
</dbReference>
<evidence type="ECO:0000313" key="12">
    <source>
        <dbReference type="Proteomes" id="UP000094622"/>
    </source>
</evidence>
<keyword evidence="7 9" id="KW-0472">Membrane</keyword>
<dbReference type="EMBL" id="MCRJ01000018">
    <property type="protein sequence ID" value="ODN71552.1"/>
    <property type="molecule type" value="Genomic_DNA"/>
</dbReference>
<dbReference type="GO" id="GO:0090529">
    <property type="term" value="P:cell septum assembly"/>
    <property type="evidence" value="ECO:0007669"/>
    <property type="project" value="InterPro"/>
</dbReference>
<keyword evidence="3 9" id="KW-0997">Cell inner membrane</keyword>
<dbReference type="InterPro" id="IPR005548">
    <property type="entry name" value="Cell_div_FtsQ/DivIB_C"/>
</dbReference>
<evidence type="ECO:0000313" key="11">
    <source>
        <dbReference type="EMBL" id="ODN71552.1"/>
    </source>
</evidence>
<comment type="subcellular location">
    <subcellularLocation>
        <location evidence="9">Cell inner membrane</location>
        <topology evidence="9">Single-pass type II membrane protein</topology>
    </subcellularLocation>
    <subcellularLocation>
        <location evidence="1">Membrane</location>
    </subcellularLocation>
    <text evidence="9">Localizes to the division septum.</text>
</comment>
<comment type="function">
    <text evidence="9">Essential cell division protein.</text>
</comment>
<evidence type="ECO:0000256" key="1">
    <source>
        <dbReference type="ARBA" id="ARBA00004370"/>
    </source>
</evidence>
<dbReference type="InterPro" id="IPR034746">
    <property type="entry name" value="POTRA"/>
</dbReference>
<sequence>MRSIVRRGFGDVAEAGRRTWPFSRRVSRLRLEPAWRQESWIGRLPRGAGIVASVLYLAAFSAYGMVISGRTAEVTNEVTTSLGFGVQMVRISGQRETDEQEVLDLLGVSRHVSLLLYDVDKARDRLKAIPWISDVSIMKLFPDKLSVQITERVPYAIWQPDATVRPALVDESGDIVATGVDPRFARLPRVIGVGSESRAHEAVDLVEAAPALKDKVKAAVLVSGLRWDVFLDNGVRLMLPEKEPGRALAEIARLDAESGLLGRDITIVDMRLADRMVVRLTDEAKTARDKLLAEQAKARKKERRA</sequence>
<dbReference type="Pfam" id="PF03799">
    <property type="entry name" value="FtsQ_DivIB_C"/>
    <property type="match status" value="1"/>
</dbReference>
<evidence type="ECO:0000256" key="2">
    <source>
        <dbReference type="ARBA" id="ARBA00022475"/>
    </source>
</evidence>
<accession>A0A1E3H5F7</accession>
<evidence type="ECO:0000256" key="9">
    <source>
        <dbReference type="HAMAP-Rule" id="MF_00911"/>
    </source>
</evidence>
<dbReference type="GO" id="GO:0043093">
    <property type="term" value="P:FtsZ-dependent cytokinesis"/>
    <property type="evidence" value="ECO:0007669"/>
    <property type="project" value="UniProtKB-UniRule"/>
</dbReference>
<keyword evidence="12" id="KW-1185">Reference proteome</keyword>
<evidence type="ECO:0000256" key="3">
    <source>
        <dbReference type="ARBA" id="ARBA00022519"/>
    </source>
</evidence>
<proteinExistence type="inferred from homology"/>
<dbReference type="PANTHER" id="PTHR35851:SF1">
    <property type="entry name" value="CELL DIVISION PROTEIN FTSQ"/>
    <property type="match status" value="1"/>
</dbReference>
<keyword evidence="5 9" id="KW-0812">Transmembrane</keyword>
<evidence type="ECO:0000256" key="4">
    <source>
        <dbReference type="ARBA" id="ARBA00022618"/>
    </source>
</evidence>
<dbReference type="PANTHER" id="PTHR35851">
    <property type="entry name" value="CELL DIVISION PROTEIN FTSQ"/>
    <property type="match status" value="1"/>
</dbReference>
<dbReference type="Gene3D" id="3.40.50.11690">
    <property type="entry name" value="Cell division protein FtsQ/DivIB"/>
    <property type="match status" value="1"/>
</dbReference>
<organism evidence="11 12">
    <name type="scientific">Methylobrevis pamukkalensis</name>
    <dbReference type="NCBI Taxonomy" id="1439726"/>
    <lineage>
        <taxon>Bacteria</taxon>
        <taxon>Pseudomonadati</taxon>
        <taxon>Pseudomonadota</taxon>
        <taxon>Alphaproteobacteria</taxon>
        <taxon>Hyphomicrobiales</taxon>
        <taxon>Pleomorphomonadaceae</taxon>
        <taxon>Methylobrevis</taxon>
    </lineage>
</organism>
<evidence type="ECO:0000256" key="8">
    <source>
        <dbReference type="ARBA" id="ARBA00023306"/>
    </source>
</evidence>
<dbReference type="Proteomes" id="UP000094622">
    <property type="component" value="Unassembled WGS sequence"/>
</dbReference>
<evidence type="ECO:0000256" key="5">
    <source>
        <dbReference type="ARBA" id="ARBA00022692"/>
    </source>
</evidence>
<keyword evidence="4 9" id="KW-0132">Cell division</keyword>
<keyword evidence="8 9" id="KW-0131">Cell cycle</keyword>
<dbReference type="Gene3D" id="3.10.20.310">
    <property type="entry name" value="membrane protein fhac"/>
    <property type="match status" value="1"/>
</dbReference>
<name>A0A1E3H5F7_9HYPH</name>
<comment type="caution">
    <text evidence="11">The sequence shown here is derived from an EMBL/GenBank/DDBJ whole genome shotgun (WGS) entry which is preliminary data.</text>
</comment>
<keyword evidence="6 9" id="KW-1133">Transmembrane helix</keyword>
<gene>
    <name evidence="9 11" type="primary">ftsQ</name>
    <name evidence="11" type="ORF">A6302_01065</name>
</gene>
<evidence type="ECO:0000259" key="10">
    <source>
        <dbReference type="PROSITE" id="PS51779"/>
    </source>
</evidence>
<evidence type="ECO:0000256" key="7">
    <source>
        <dbReference type="ARBA" id="ARBA00023136"/>
    </source>
</evidence>
<feature type="domain" description="POTRA" evidence="10">
    <location>
        <begin position="84"/>
        <end position="152"/>
    </location>
</feature>
<dbReference type="InterPro" id="IPR013685">
    <property type="entry name" value="POTRA_FtsQ_type"/>
</dbReference>
<protein>
    <recommendedName>
        <fullName evidence="9">Cell division protein FtsQ</fullName>
    </recommendedName>
</protein>
<dbReference type="GO" id="GO:0032153">
    <property type="term" value="C:cell division site"/>
    <property type="evidence" value="ECO:0007669"/>
    <property type="project" value="UniProtKB-UniRule"/>
</dbReference>
<dbReference type="InterPro" id="IPR045335">
    <property type="entry name" value="FtsQ_C_sf"/>
</dbReference>
<keyword evidence="2 9" id="KW-1003">Cell membrane</keyword>
<dbReference type="InterPro" id="IPR026579">
    <property type="entry name" value="FtsQ"/>
</dbReference>
<dbReference type="PROSITE" id="PS51779">
    <property type="entry name" value="POTRA"/>
    <property type="match status" value="1"/>
</dbReference>
<evidence type="ECO:0000256" key="6">
    <source>
        <dbReference type="ARBA" id="ARBA00022989"/>
    </source>
</evidence>
<dbReference type="AlphaFoldDB" id="A0A1E3H5F7"/>
<comment type="similarity">
    <text evidence="9">Belongs to the FtsQ/DivIB family. FtsQ subfamily.</text>
</comment>
<dbReference type="HAMAP" id="MF_00911">
    <property type="entry name" value="FtsQ_subfam"/>
    <property type="match status" value="1"/>
</dbReference>
<dbReference type="GO" id="GO:0005886">
    <property type="term" value="C:plasma membrane"/>
    <property type="evidence" value="ECO:0007669"/>
    <property type="project" value="UniProtKB-SubCell"/>
</dbReference>
<reference evidence="11 12" key="1">
    <citation type="submission" date="2016-07" db="EMBL/GenBank/DDBJ databases">
        <title>Draft Genome Sequence of Methylobrevis pamukkalensis PK2.</title>
        <authorList>
            <person name="Vasilenko O.V."/>
            <person name="Doronina N.V."/>
            <person name="Shmareva M.N."/>
            <person name="Tarlachkov S.V."/>
            <person name="Mustakhimov I."/>
            <person name="Trotsenko Y.A."/>
        </authorList>
    </citation>
    <scope>NUCLEOTIDE SEQUENCE [LARGE SCALE GENOMIC DNA]</scope>
    <source>
        <strain evidence="11 12">PK2</strain>
    </source>
</reference>